<sequence length="221" mass="23521">MCLSAGVGQLDANVPPVPDERSGLLGFLAQQRRVLRHAAHGLTEEQLRATPTVSALSIGGLLKHVAFTERGWLDRVAGRPDPRTNPEYDRQFELGDADTLESLLADLDAAAAETEATVAAVDDLGQAVPAPANHPAFAPDVAAWSVRWVLLHLIEDLARHAGQADIIRESIDGARAEELLAAAEGWPASSSVTPWRPRDRPWDSGLGAKHQPAPGVPLGTV</sequence>
<keyword evidence="3" id="KW-1185">Reference proteome</keyword>
<evidence type="ECO:0000256" key="1">
    <source>
        <dbReference type="SAM" id="MobiDB-lite"/>
    </source>
</evidence>
<dbReference type="InterPro" id="IPR034660">
    <property type="entry name" value="DinB/YfiT-like"/>
</dbReference>
<organism evidence="2 3">
    <name type="scientific">Actinophytocola oryzae</name>
    <dbReference type="NCBI Taxonomy" id="502181"/>
    <lineage>
        <taxon>Bacteria</taxon>
        <taxon>Bacillati</taxon>
        <taxon>Actinomycetota</taxon>
        <taxon>Actinomycetes</taxon>
        <taxon>Pseudonocardiales</taxon>
        <taxon>Pseudonocardiaceae</taxon>
    </lineage>
</organism>
<dbReference type="Pfam" id="PF04978">
    <property type="entry name" value="MST"/>
    <property type="match status" value="1"/>
</dbReference>
<comment type="caution">
    <text evidence="2">The sequence shown here is derived from an EMBL/GenBank/DDBJ whole genome shotgun (WGS) entry which is preliminary data.</text>
</comment>
<proteinExistence type="predicted"/>
<dbReference type="SUPFAM" id="SSF109854">
    <property type="entry name" value="DinB/YfiT-like putative metalloenzymes"/>
    <property type="match status" value="1"/>
</dbReference>
<name>A0A4R7UUG7_9PSEU</name>
<dbReference type="AlphaFoldDB" id="A0A4R7UUG7"/>
<feature type="region of interest" description="Disordered" evidence="1">
    <location>
        <begin position="186"/>
        <end position="221"/>
    </location>
</feature>
<evidence type="ECO:0000313" key="3">
    <source>
        <dbReference type="Proteomes" id="UP000294927"/>
    </source>
</evidence>
<dbReference type="EMBL" id="SOCP01000023">
    <property type="protein sequence ID" value="TDV40299.1"/>
    <property type="molecule type" value="Genomic_DNA"/>
</dbReference>
<evidence type="ECO:0000313" key="2">
    <source>
        <dbReference type="EMBL" id="TDV40299.1"/>
    </source>
</evidence>
<gene>
    <name evidence="2" type="ORF">CLV71_1239</name>
</gene>
<reference evidence="2 3" key="1">
    <citation type="submission" date="2019-03" db="EMBL/GenBank/DDBJ databases">
        <title>Genomic Encyclopedia of Archaeal and Bacterial Type Strains, Phase II (KMG-II): from individual species to whole genera.</title>
        <authorList>
            <person name="Goeker M."/>
        </authorList>
    </citation>
    <scope>NUCLEOTIDE SEQUENCE [LARGE SCALE GENOMIC DNA]</scope>
    <source>
        <strain evidence="2 3">DSM 45499</strain>
    </source>
</reference>
<dbReference type="Gene3D" id="1.20.120.450">
    <property type="entry name" value="dinb family like domain"/>
    <property type="match status" value="1"/>
</dbReference>
<protein>
    <submittedName>
        <fullName evidence="2">Putative damage-inducible protein DinB</fullName>
    </submittedName>
</protein>
<dbReference type="Proteomes" id="UP000294927">
    <property type="component" value="Unassembled WGS sequence"/>
</dbReference>
<dbReference type="InterPro" id="IPR007061">
    <property type="entry name" value="MST-like"/>
</dbReference>
<accession>A0A4R7UUG7</accession>